<protein>
    <submittedName>
        <fullName evidence="1">Uncharacterized protein</fullName>
    </submittedName>
</protein>
<keyword evidence="2" id="KW-1185">Reference proteome</keyword>
<organism evidence="1 2">
    <name type="scientific">Pseudolysinimonas kribbensis</name>
    <dbReference type="NCBI Taxonomy" id="433641"/>
    <lineage>
        <taxon>Bacteria</taxon>
        <taxon>Bacillati</taxon>
        <taxon>Actinomycetota</taxon>
        <taxon>Actinomycetes</taxon>
        <taxon>Micrococcales</taxon>
        <taxon>Microbacteriaceae</taxon>
        <taxon>Pseudolysinimonas</taxon>
    </lineage>
</organism>
<dbReference type="Proteomes" id="UP001157034">
    <property type="component" value="Unassembled WGS sequence"/>
</dbReference>
<gene>
    <name evidence="1" type="ORF">GCM10025881_14820</name>
</gene>
<accession>A0ABQ6K2H8</accession>
<name>A0ABQ6K2H8_9MICO</name>
<comment type="caution">
    <text evidence="1">The sequence shown here is derived from an EMBL/GenBank/DDBJ whole genome shotgun (WGS) entry which is preliminary data.</text>
</comment>
<evidence type="ECO:0000313" key="1">
    <source>
        <dbReference type="EMBL" id="GMA94658.1"/>
    </source>
</evidence>
<dbReference type="EMBL" id="BSVB01000001">
    <property type="protein sequence ID" value="GMA94658.1"/>
    <property type="molecule type" value="Genomic_DNA"/>
</dbReference>
<evidence type="ECO:0000313" key="2">
    <source>
        <dbReference type="Proteomes" id="UP001157034"/>
    </source>
</evidence>
<reference evidence="2" key="1">
    <citation type="journal article" date="2019" name="Int. J. Syst. Evol. Microbiol.">
        <title>The Global Catalogue of Microorganisms (GCM) 10K type strain sequencing project: providing services to taxonomists for standard genome sequencing and annotation.</title>
        <authorList>
            <consortium name="The Broad Institute Genomics Platform"/>
            <consortium name="The Broad Institute Genome Sequencing Center for Infectious Disease"/>
            <person name="Wu L."/>
            <person name="Ma J."/>
        </authorList>
    </citation>
    <scope>NUCLEOTIDE SEQUENCE [LARGE SCALE GENOMIC DNA]</scope>
    <source>
        <strain evidence="2">NBRC 108894</strain>
    </source>
</reference>
<proteinExistence type="predicted"/>
<sequence length="76" mass="8324">MKLDAGVARCGCGRLRSEIEARETFRDAAQVRFGGTRDRRESAQRVAHDSAIRLNSRVSAVVPGGTIARTRSPIRT</sequence>